<feature type="domain" description="NADH:flavin oxidoreductase/NADH oxidase N-terminal" evidence="10">
    <location>
        <begin position="8"/>
        <end position="332"/>
    </location>
</feature>
<name>A0ABV8J3M0_9ACTN</name>
<dbReference type="PANTHER" id="PTHR42917:SF2">
    <property type="entry name" value="2,4-DIENOYL-COA REDUCTASE [(2E)-ENOYL-COA-PRODUCING]"/>
    <property type="match status" value="1"/>
</dbReference>
<evidence type="ECO:0000259" key="10">
    <source>
        <dbReference type="Pfam" id="PF00724"/>
    </source>
</evidence>
<dbReference type="Proteomes" id="UP001595867">
    <property type="component" value="Unassembled WGS sequence"/>
</dbReference>
<comment type="caution">
    <text evidence="12">The sequence shown here is derived from an EMBL/GenBank/DDBJ whole genome shotgun (WGS) entry which is preliminary data.</text>
</comment>
<dbReference type="Gene3D" id="3.20.20.70">
    <property type="entry name" value="Aldolase class I"/>
    <property type="match status" value="1"/>
</dbReference>
<dbReference type="Gene3D" id="3.50.50.60">
    <property type="entry name" value="FAD/NAD(P)-binding domain"/>
    <property type="match status" value="1"/>
</dbReference>
<dbReference type="CDD" id="cd02930">
    <property type="entry name" value="DCR_FMN"/>
    <property type="match status" value="1"/>
</dbReference>
<keyword evidence="7" id="KW-0560">Oxidoreductase</keyword>
<evidence type="ECO:0000256" key="5">
    <source>
        <dbReference type="ARBA" id="ARBA00022643"/>
    </source>
</evidence>
<dbReference type="RefSeq" id="WP_378071755.1">
    <property type="nucleotide sequence ID" value="NZ_JBHSBL010000026.1"/>
</dbReference>
<dbReference type="Gene3D" id="3.40.50.720">
    <property type="entry name" value="NAD(P)-binding Rossmann-like Domain"/>
    <property type="match status" value="1"/>
</dbReference>
<dbReference type="InterPro" id="IPR051793">
    <property type="entry name" value="NADH:flavin_oxidoreductase"/>
</dbReference>
<evidence type="ECO:0000256" key="2">
    <source>
        <dbReference type="ARBA" id="ARBA00001966"/>
    </source>
</evidence>
<dbReference type="InterPro" id="IPR023753">
    <property type="entry name" value="FAD/NAD-binding_dom"/>
</dbReference>
<keyword evidence="8" id="KW-0408">Iron</keyword>
<dbReference type="SUPFAM" id="SSF51905">
    <property type="entry name" value="FAD/NAD(P)-binding domain"/>
    <property type="match status" value="1"/>
</dbReference>
<evidence type="ECO:0000256" key="1">
    <source>
        <dbReference type="ARBA" id="ARBA00001917"/>
    </source>
</evidence>
<evidence type="ECO:0000259" key="11">
    <source>
        <dbReference type="Pfam" id="PF07992"/>
    </source>
</evidence>
<evidence type="ECO:0000313" key="13">
    <source>
        <dbReference type="Proteomes" id="UP001595867"/>
    </source>
</evidence>
<evidence type="ECO:0000256" key="7">
    <source>
        <dbReference type="ARBA" id="ARBA00023002"/>
    </source>
</evidence>
<comment type="cofactor">
    <cofactor evidence="1">
        <name>FMN</name>
        <dbReference type="ChEBI" id="CHEBI:58210"/>
    </cofactor>
</comment>
<evidence type="ECO:0000256" key="8">
    <source>
        <dbReference type="ARBA" id="ARBA00023004"/>
    </source>
</evidence>
<keyword evidence="13" id="KW-1185">Reference proteome</keyword>
<gene>
    <name evidence="12" type="ORF">ACFO0C_38630</name>
</gene>
<evidence type="ECO:0000256" key="4">
    <source>
        <dbReference type="ARBA" id="ARBA00022630"/>
    </source>
</evidence>
<evidence type="ECO:0000313" key="12">
    <source>
        <dbReference type="EMBL" id="MFC4070879.1"/>
    </source>
</evidence>
<keyword evidence="6" id="KW-0479">Metal-binding</keyword>
<keyword evidence="9" id="KW-0411">Iron-sulfur</keyword>
<dbReference type="PANTHER" id="PTHR42917">
    <property type="entry name" value="2,4-DIENOYL-COA REDUCTASE"/>
    <property type="match status" value="1"/>
</dbReference>
<dbReference type="PRINTS" id="PR00419">
    <property type="entry name" value="ADXRDTASE"/>
</dbReference>
<feature type="domain" description="FAD/NAD(P)-binding" evidence="11">
    <location>
        <begin position="378"/>
        <end position="663"/>
    </location>
</feature>
<dbReference type="EMBL" id="JBHSBL010000026">
    <property type="protein sequence ID" value="MFC4070879.1"/>
    <property type="molecule type" value="Genomic_DNA"/>
</dbReference>
<dbReference type="InterPro" id="IPR001155">
    <property type="entry name" value="OxRdtase_FMN_N"/>
</dbReference>
<dbReference type="Pfam" id="PF07992">
    <property type="entry name" value="Pyr_redox_2"/>
    <property type="match status" value="1"/>
</dbReference>
<evidence type="ECO:0000256" key="3">
    <source>
        <dbReference type="ARBA" id="ARBA00011048"/>
    </source>
</evidence>
<accession>A0ABV8J3M0</accession>
<dbReference type="InterPro" id="IPR013785">
    <property type="entry name" value="Aldolase_TIM"/>
</dbReference>
<keyword evidence="5" id="KW-0288">FMN</keyword>
<dbReference type="SUPFAM" id="SSF51971">
    <property type="entry name" value="Nucleotide-binding domain"/>
    <property type="match status" value="1"/>
</dbReference>
<organism evidence="12 13">
    <name type="scientific">Actinoplanes subglobosus</name>
    <dbReference type="NCBI Taxonomy" id="1547892"/>
    <lineage>
        <taxon>Bacteria</taxon>
        <taxon>Bacillati</taxon>
        <taxon>Actinomycetota</taxon>
        <taxon>Actinomycetes</taxon>
        <taxon>Micromonosporales</taxon>
        <taxon>Micromonosporaceae</taxon>
        <taxon>Actinoplanes</taxon>
    </lineage>
</organism>
<dbReference type="InterPro" id="IPR036188">
    <property type="entry name" value="FAD/NAD-bd_sf"/>
</dbReference>
<reference evidence="13" key="1">
    <citation type="journal article" date="2019" name="Int. J. Syst. Evol. Microbiol.">
        <title>The Global Catalogue of Microorganisms (GCM) 10K type strain sequencing project: providing services to taxonomists for standard genome sequencing and annotation.</title>
        <authorList>
            <consortium name="The Broad Institute Genomics Platform"/>
            <consortium name="The Broad Institute Genome Sequencing Center for Infectious Disease"/>
            <person name="Wu L."/>
            <person name="Ma J."/>
        </authorList>
    </citation>
    <scope>NUCLEOTIDE SEQUENCE [LARGE SCALE GENOMIC DNA]</scope>
    <source>
        <strain evidence="13">TBRC 5832</strain>
    </source>
</reference>
<evidence type="ECO:0000256" key="6">
    <source>
        <dbReference type="ARBA" id="ARBA00022723"/>
    </source>
</evidence>
<comment type="cofactor">
    <cofactor evidence="2">
        <name>[4Fe-4S] cluster</name>
        <dbReference type="ChEBI" id="CHEBI:49883"/>
    </cofactor>
</comment>
<protein>
    <submittedName>
        <fullName evidence="12">FAD-dependent oxidoreductase</fullName>
    </submittedName>
</protein>
<comment type="similarity">
    <text evidence="3">In the N-terminal section; belongs to the NADH:flavin oxidoreductase/NADH oxidase family.</text>
</comment>
<keyword evidence="4" id="KW-0285">Flavoprotein</keyword>
<sequence>MAGAFETLLSPLDLGHTTLRNRVVMGSMHTKLEDRRRDLPKLAAFFAERARGGTALIVTGGYAPTWRGWLLPFGSQMTTARQARAHRTVTGAVHEHDGKILLQVLHAGRYAYHPFSRGASGRKSPITPFKPRAMSSREVDRTATSFARAAELAKRAGYDGVEIMGSEGYLINQFLAARTNTRTDAWGGSAAKRMRFPLEIVKRTRDLVGDDFIVQYRISLLDLVDDAQSWEETVELARGLQERGVSILNTGIGWHEARVPTIVTSVPPAAFAWVTGKLRREVGVPVIASNRINRPEIAEEILAAGDADLVSMARPLLADAEFVNKAASGRAAEIITCIACNQACLDHTFGNKRATCMLNPRAAYETELVLLPTRTRKRIAVVGAGPAGLAAAVELAGRGHGVDLFEAADRIGGQFTLAARIPGKEDFAHTLAYYRHMIGTRGVTLHLGKRATVDDLTDFDHVVVATGVVPRVPPIPGIDHPSVLTYQQVINGTHANGTHANGTHEIGETVAVIGAGGIGFDVAEFLLHEPGESAEHWMQRWGVTDPDQQRGGLATKVKAPPRREVYLLQRKASALGKGLGKTTGWVHRATLQDSGVTMLGGVEYVRVDDEGLHITVPVNPKDPKSPREARILAVGTVVVCAGQESVNDLVVPLTARGVDVHVIGGADVAAELDAKRAIKQATELAAKL</sequence>
<dbReference type="Pfam" id="PF00724">
    <property type="entry name" value="Oxidored_FMN"/>
    <property type="match status" value="1"/>
</dbReference>
<dbReference type="SUPFAM" id="SSF51395">
    <property type="entry name" value="FMN-linked oxidoreductases"/>
    <property type="match status" value="1"/>
</dbReference>
<evidence type="ECO:0000256" key="9">
    <source>
        <dbReference type="ARBA" id="ARBA00023014"/>
    </source>
</evidence>
<proteinExistence type="inferred from homology"/>